<dbReference type="Proteomes" id="UP001529491">
    <property type="component" value="Chromosome"/>
</dbReference>
<sequence>MEKKLNIKISAKKIAELIQQGHLCAADFNCLDADSKQTVWQLCLWCCEKRIHCHKHCATQCQTPCDSVISIKDC</sequence>
<evidence type="ECO:0000313" key="1">
    <source>
        <dbReference type="EMBL" id="WOT06998.1"/>
    </source>
</evidence>
<proteinExistence type="predicted"/>
<name>A0ABZ0K351_9GAMM</name>
<keyword evidence="2" id="KW-1185">Reference proteome</keyword>
<evidence type="ECO:0000313" key="2">
    <source>
        <dbReference type="Proteomes" id="UP001529491"/>
    </source>
</evidence>
<protein>
    <submittedName>
        <fullName evidence="1">Uncharacterized protein</fullName>
    </submittedName>
</protein>
<organism evidence="1 2">
    <name type="scientific">Shewanella youngdeokensis</name>
    <dbReference type="NCBI Taxonomy" id="2999068"/>
    <lineage>
        <taxon>Bacteria</taxon>
        <taxon>Pseudomonadati</taxon>
        <taxon>Pseudomonadota</taxon>
        <taxon>Gammaproteobacteria</taxon>
        <taxon>Alteromonadales</taxon>
        <taxon>Shewanellaceae</taxon>
        <taxon>Shewanella</taxon>
    </lineage>
</organism>
<accession>A0ABZ0K351</accession>
<dbReference type="EMBL" id="CP136522">
    <property type="protein sequence ID" value="WOT06998.1"/>
    <property type="molecule type" value="Genomic_DNA"/>
</dbReference>
<reference evidence="1 2" key="1">
    <citation type="submission" date="2023-10" db="EMBL/GenBank/DDBJ databases">
        <title>Complete genome sequence of Shewanella sp. DAU334.</title>
        <authorList>
            <person name="Lee Y.-S."/>
            <person name="Jeong H.-R."/>
            <person name="Hwang E.-J."/>
            <person name="Choi Y.-L."/>
            <person name="Kim G.-D."/>
        </authorList>
    </citation>
    <scope>NUCLEOTIDE SEQUENCE [LARGE SCALE GENOMIC DNA]</scope>
    <source>
        <strain evidence="1 2">DAU334</strain>
    </source>
</reference>
<gene>
    <name evidence="1" type="ORF">RGE70_09605</name>
</gene>